<protein>
    <recommendedName>
        <fullName evidence="7">Zn(2)-C6 fungal-type domain-containing protein</fullName>
    </recommendedName>
</protein>
<evidence type="ECO:0000256" key="1">
    <source>
        <dbReference type="ARBA" id="ARBA00004123"/>
    </source>
</evidence>
<gene>
    <name evidence="8" type="ORF">P170DRAFT_504829</name>
</gene>
<dbReference type="CDD" id="cd00067">
    <property type="entry name" value="GAL4"/>
    <property type="match status" value="1"/>
</dbReference>
<dbReference type="Gene3D" id="4.10.240.10">
    <property type="entry name" value="Zn(2)-C6 fungal-type DNA-binding domain"/>
    <property type="match status" value="1"/>
</dbReference>
<comment type="subcellular location">
    <subcellularLocation>
        <location evidence="1">Nucleus</location>
    </subcellularLocation>
</comment>
<dbReference type="InterPro" id="IPR007219">
    <property type="entry name" value="XnlR_reg_dom"/>
</dbReference>
<evidence type="ECO:0000256" key="3">
    <source>
        <dbReference type="ARBA" id="ARBA00023015"/>
    </source>
</evidence>
<dbReference type="CDD" id="cd12148">
    <property type="entry name" value="fungal_TF_MHR"/>
    <property type="match status" value="1"/>
</dbReference>
<keyword evidence="9" id="KW-1185">Reference proteome</keyword>
<dbReference type="PROSITE" id="PS50048">
    <property type="entry name" value="ZN2_CY6_FUNGAL_2"/>
    <property type="match status" value="1"/>
</dbReference>
<comment type="caution">
    <text evidence="8">The sequence shown here is derived from an EMBL/GenBank/DDBJ whole genome shotgun (WGS) entry which is preliminary data.</text>
</comment>
<dbReference type="PANTHER" id="PTHR47338">
    <property type="entry name" value="ZN(II)2CYS6 TRANSCRIPTION FACTOR (EUROFUNG)-RELATED"/>
    <property type="match status" value="1"/>
</dbReference>
<dbReference type="SUPFAM" id="SSF57701">
    <property type="entry name" value="Zn2/Cys6 DNA-binding domain"/>
    <property type="match status" value="1"/>
</dbReference>
<keyword evidence="6" id="KW-0539">Nucleus</keyword>
<evidence type="ECO:0000256" key="4">
    <source>
        <dbReference type="ARBA" id="ARBA00023125"/>
    </source>
</evidence>
<dbReference type="OrthoDB" id="3862662at2759"/>
<evidence type="ECO:0000256" key="6">
    <source>
        <dbReference type="ARBA" id="ARBA00023242"/>
    </source>
</evidence>
<dbReference type="InterPro" id="IPR036864">
    <property type="entry name" value="Zn2-C6_fun-type_DNA-bd_sf"/>
</dbReference>
<keyword evidence="3" id="KW-0805">Transcription regulation</keyword>
<dbReference type="AlphaFoldDB" id="A0A2I2GM63"/>
<keyword evidence="4" id="KW-0238">DNA-binding</keyword>
<dbReference type="GeneID" id="36561946"/>
<dbReference type="SMART" id="SM00066">
    <property type="entry name" value="GAL4"/>
    <property type="match status" value="1"/>
</dbReference>
<reference evidence="8 9" key="1">
    <citation type="submission" date="2016-12" db="EMBL/GenBank/DDBJ databases">
        <title>The genomes of Aspergillus section Nigri reveals drivers in fungal speciation.</title>
        <authorList>
            <consortium name="DOE Joint Genome Institute"/>
            <person name="Vesth T.C."/>
            <person name="Nybo J."/>
            <person name="Theobald S."/>
            <person name="Brandl J."/>
            <person name="Frisvad J.C."/>
            <person name="Nielsen K.F."/>
            <person name="Lyhne E.K."/>
            <person name="Kogle M.E."/>
            <person name="Kuo A."/>
            <person name="Riley R."/>
            <person name="Clum A."/>
            <person name="Nolan M."/>
            <person name="Lipzen A."/>
            <person name="Salamov A."/>
            <person name="Henrissat B."/>
            <person name="Wiebenga A."/>
            <person name="De Vries R.P."/>
            <person name="Grigoriev I.V."/>
            <person name="Mortensen U.H."/>
            <person name="Andersen M.R."/>
            <person name="Baker S.E."/>
        </authorList>
    </citation>
    <scope>NUCLEOTIDE SEQUENCE [LARGE SCALE GENOMIC DNA]</scope>
    <source>
        <strain evidence="8 9">IBT 23096</strain>
    </source>
</reference>
<dbReference type="PANTHER" id="PTHR47338:SF20">
    <property type="entry name" value="ZN(II)2CYS6 TRANSCRIPTION FACTOR (EUROFUNG)"/>
    <property type="match status" value="1"/>
</dbReference>
<dbReference type="GO" id="GO:0003677">
    <property type="term" value="F:DNA binding"/>
    <property type="evidence" value="ECO:0007669"/>
    <property type="project" value="UniProtKB-KW"/>
</dbReference>
<dbReference type="EMBL" id="MSFO01000001">
    <property type="protein sequence ID" value="PLB53964.1"/>
    <property type="molecule type" value="Genomic_DNA"/>
</dbReference>
<dbReference type="GO" id="GO:0006351">
    <property type="term" value="P:DNA-templated transcription"/>
    <property type="evidence" value="ECO:0007669"/>
    <property type="project" value="InterPro"/>
</dbReference>
<evidence type="ECO:0000256" key="5">
    <source>
        <dbReference type="ARBA" id="ARBA00023163"/>
    </source>
</evidence>
<dbReference type="GO" id="GO:0000981">
    <property type="term" value="F:DNA-binding transcription factor activity, RNA polymerase II-specific"/>
    <property type="evidence" value="ECO:0007669"/>
    <property type="project" value="InterPro"/>
</dbReference>
<evidence type="ECO:0000259" key="7">
    <source>
        <dbReference type="PROSITE" id="PS50048"/>
    </source>
</evidence>
<dbReference type="GO" id="GO:0009893">
    <property type="term" value="P:positive regulation of metabolic process"/>
    <property type="evidence" value="ECO:0007669"/>
    <property type="project" value="UniProtKB-ARBA"/>
</dbReference>
<dbReference type="Pfam" id="PF00172">
    <property type="entry name" value="Zn_clus"/>
    <property type="match status" value="1"/>
</dbReference>
<organism evidence="8 9">
    <name type="scientific">Aspergillus steynii IBT 23096</name>
    <dbReference type="NCBI Taxonomy" id="1392250"/>
    <lineage>
        <taxon>Eukaryota</taxon>
        <taxon>Fungi</taxon>
        <taxon>Dikarya</taxon>
        <taxon>Ascomycota</taxon>
        <taxon>Pezizomycotina</taxon>
        <taxon>Eurotiomycetes</taxon>
        <taxon>Eurotiomycetidae</taxon>
        <taxon>Eurotiales</taxon>
        <taxon>Aspergillaceae</taxon>
        <taxon>Aspergillus</taxon>
        <taxon>Aspergillus subgen. Circumdati</taxon>
    </lineage>
</organism>
<proteinExistence type="predicted"/>
<accession>A0A2I2GM63</accession>
<sequence>MSADYGREKAVQVCVTCKARKKKCDKTMPRCGYCARKNLRCSFLLSGRDKYHGSYPSSLDLFSSRPFPEPAAADANLYRRVLQMIHETGQFIDDLTVRYFQGPHNYLPIVSRSRFQSNLITLGAVPSAGFSTLLLTICLTASSSKGESTADGDTPAFTKDRALYLATKSLLSRVQSSNPPCISLIQSRLLLALYDYTNRRPEEAFDAIAGCARMAYAARMHLNCRPMETHTDPDAQARAEAVNTWWGIVICERTFFCEVGFQEQPLITTIPNDAILPSGTGDQGQDGSPLSYLTTTAIYPGGNSSGFDRSVQAVWLLDKVIRSFEIPDLDSKLVQLQTLDNNIQGFLTELMRQCYSQEITSEYCQSIAITIRTLLKLHSHVIEQLGHVPVSQDPTLQSRYQKSQAALDTIAQMVLDIIEIHHTPPPDIIPPSFSYMTRAALAYVREQKDWQTDSKLHSAEERMRESLH</sequence>
<keyword evidence="2" id="KW-0479">Metal-binding</keyword>
<dbReference type="PROSITE" id="PS00463">
    <property type="entry name" value="ZN2_CY6_FUNGAL_1"/>
    <property type="match status" value="1"/>
</dbReference>
<evidence type="ECO:0000313" key="8">
    <source>
        <dbReference type="EMBL" id="PLB53964.1"/>
    </source>
</evidence>
<name>A0A2I2GM63_9EURO</name>
<dbReference type="RefSeq" id="XP_024709266.1">
    <property type="nucleotide sequence ID" value="XM_024854240.1"/>
</dbReference>
<dbReference type="GO" id="GO:0005634">
    <property type="term" value="C:nucleus"/>
    <property type="evidence" value="ECO:0007669"/>
    <property type="project" value="UniProtKB-SubCell"/>
</dbReference>
<keyword evidence="5" id="KW-0804">Transcription</keyword>
<dbReference type="InterPro" id="IPR050815">
    <property type="entry name" value="TF_fung"/>
</dbReference>
<dbReference type="Proteomes" id="UP000234275">
    <property type="component" value="Unassembled WGS sequence"/>
</dbReference>
<dbReference type="VEuPathDB" id="FungiDB:P170DRAFT_504829"/>
<dbReference type="Pfam" id="PF04082">
    <property type="entry name" value="Fungal_trans"/>
    <property type="match status" value="1"/>
</dbReference>
<dbReference type="GO" id="GO:0008270">
    <property type="term" value="F:zinc ion binding"/>
    <property type="evidence" value="ECO:0007669"/>
    <property type="project" value="InterPro"/>
</dbReference>
<evidence type="ECO:0000313" key="9">
    <source>
        <dbReference type="Proteomes" id="UP000234275"/>
    </source>
</evidence>
<evidence type="ECO:0000256" key="2">
    <source>
        <dbReference type="ARBA" id="ARBA00022723"/>
    </source>
</evidence>
<dbReference type="InterPro" id="IPR001138">
    <property type="entry name" value="Zn2Cys6_DnaBD"/>
</dbReference>
<feature type="domain" description="Zn(2)-C6 fungal-type" evidence="7">
    <location>
        <begin position="13"/>
        <end position="43"/>
    </location>
</feature>